<accession>A0A2M4DAS3</accession>
<sequence length="86" mass="9051">MCRRACSWLTSVLPFTDGSISAATRPSSSATSSKPSSSVSLTESDFRTCSTSLDALRGVMVSSGLLGAVLKGFRDTKRSKAKEILC</sequence>
<protein>
    <submittedName>
        <fullName evidence="2">Putative secreted protein</fullName>
    </submittedName>
</protein>
<dbReference type="EMBL" id="GGFL01010506">
    <property type="protein sequence ID" value="MBW74684.1"/>
    <property type="molecule type" value="Transcribed_RNA"/>
</dbReference>
<name>A0A2M4DAS3_ANODA</name>
<reference evidence="2" key="1">
    <citation type="submission" date="2018-01" db="EMBL/GenBank/DDBJ databases">
        <title>An insight into the sialome of Amazonian anophelines.</title>
        <authorList>
            <person name="Ribeiro J.M."/>
            <person name="Scarpassa V."/>
            <person name="Calvo E."/>
        </authorList>
    </citation>
    <scope>NUCLEOTIDE SEQUENCE</scope>
</reference>
<feature type="region of interest" description="Disordered" evidence="1">
    <location>
        <begin position="18"/>
        <end position="45"/>
    </location>
</feature>
<evidence type="ECO:0000256" key="1">
    <source>
        <dbReference type="SAM" id="MobiDB-lite"/>
    </source>
</evidence>
<organism evidence="2">
    <name type="scientific">Anopheles darlingi</name>
    <name type="common">Mosquito</name>
    <dbReference type="NCBI Taxonomy" id="43151"/>
    <lineage>
        <taxon>Eukaryota</taxon>
        <taxon>Metazoa</taxon>
        <taxon>Ecdysozoa</taxon>
        <taxon>Arthropoda</taxon>
        <taxon>Hexapoda</taxon>
        <taxon>Insecta</taxon>
        <taxon>Pterygota</taxon>
        <taxon>Neoptera</taxon>
        <taxon>Endopterygota</taxon>
        <taxon>Diptera</taxon>
        <taxon>Nematocera</taxon>
        <taxon>Culicoidea</taxon>
        <taxon>Culicidae</taxon>
        <taxon>Anophelinae</taxon>
        <taxon>Anopheles</taxon>
    </lineage>
</organism>
<evidence type="ECO:0000313" key="2">
    <source>
        <dbReference type="EMBL" id="MBW74684.1"/>
    </source>
</evidence>
<dbReference type="AlphaFoldDB" id="A0A2M4DAS3"/>
<feature type="compositionally biased region" description="Low complexity" evidence="1">
    <location>
        <begin position="19"/>
        <end position="43"/>
    </location>
</feature>
<proteinExistence type="predicted"/>